<dbReference type="EMBL" id="MVDE01000047">
    <property type="protein sequence ID" value="PKQ61288.1"/>
    <property type="molecule type" value="Genomic_DNA"/>
</dbReference>
<dbReference type="InterPro" id="IPR012255">
    <property type="entry name" value="ETF_b"/>
</dbReference>
<dbReference type="Pfam" id="PF01012">
    <property type="entry name" value="ETF"/>
    <property type="match status" value="1"/>
</dbReference>
<evidence type="ECO:0000259" key="5">
    <source>
        <dbReference type="SMART" id="SM00893"/>
    </source>
</evidence>
<dbReference type="GO" id="GO:0005829">
    <property type="term" value="C:cytosol"/>
    <property type="evidence" value="ECO:0007669"/>
    <property type="project" value="TreeGrafter"/>
</dbReference>
<dbReference type="Gene3D" id="3.40.50.620">
    <property type="entry name" value="HUPs"/>
    <property type="match status" value="1"/>
</dbReference>
<keyword evidence="3" id="KW-0813">Transport</keyword>
<dbReference type="InterPro" id="IPR014729">
    <property type="entry name" value="Rossmann-like_a/b/a_fold"/>
</dbReference>
<dbReference type="Proteomes" id="UP000233618">
    <property type="component" value="Unassembled WGS sequence"/>
</dbReference>
<evidence type="ECO:0000256" key="1">
    <source>
        <dbReference type="ARBA" id="ARBA00007557"/>
    </source>
</evidence>
<dbReference type="InterPro" id="IPR014730">
    <property type="entry name" value="ETF_a/b_N"/>
</dbReference>
<evidence type="ECO:0000256" key="4">
    <source>
        <dbReference type="ARBA" id="ARBA00022982"/>
    </source>
</evidence>
<sequence>MKILVCISNVPDTTTKVKFKEDSTLFDDSGVQWIINPWDELALTRALELKEDAGNSVDEVSVIHVGGAQTDATLRKALAIGADKAFRIDACAADAYYVAGQIAAYLKENPFDIVFSGIESSDYNGSSVGAMIAEFMDYSGVSSVTSVNLDGDDVILYRAIPGGKQKIKAELPLVAVVQKGIAKEPRIPAMRGIMMARKKPLEVIAATEMEMLTRSVKFELPKAKGACKMIDAGHVEQLVELLKNEAKVL</sequence>
<dbReference type="CDD" id="cd01714">
    <property type="entry name" value="ETF_beta"/>
    <property type="match status" value="1"/>
</dbReference>
<evidence type="ECO:0000256" key="2">
    <source>
        <dbReference type="ARBA" id="ARBA00016797"/>
    </source>
</evidence>
<feature type="domain" description="Electron transfer flavoprotein alpha/beta-subunit N-terminal" evidence="5">
    <location>
        <begin position="23"/>
        <end position="213"/>
    </location>
</feature>
<dbReference type="AlphaFoldDB" id="A0A2N3HTA3"/>
<dbReference type="SMART" id="SM00893">
    <property type="entry name" value="ETF"/>
    <property type="match status" value="1"/>
</dbReference>
<evidence type="ECO:0000256" key="3">
    <source>
        <dbReference type="ARBA" id="ARBA00022448"/>
    </source>
</evidence>
<evidence type="ECO:0000313" key="7">
    <source>
        <dbReference type="Proteomes" id="UP000233618"/>
    </source>
</evidence>
<name>A0A2N3HTA3_9BACT</name>
<dbReference type="SUPFAM" id="SSF52402">
    <property type="entry name" value="Adenine nucleotide alpha hydrolases-like"/>
    <property type="match status" value="1"/>
</dbReference>
<proteinExistence type="inferred from homology"/>
<reference evidence="6 7" key="1">
    <citation type="journal article" date="2017" name="Front. Microbiol.">
        <title>Labilibaculum manganireducens gen. nov., sp. nov. and Labilibaculum filiforme sp. nov., Novel Bacteroidetes Isolated from Subsurface Sediments of the Baltic Sea.</title>
        <authorList>
            <person name="Vandieken V."/>
            <person name="Marshall I.P."/>
            <person name="Niemann H."/>
            <person name="Engelen B."/>
            <person name="Cypionka H."/>
        </authorList>
    </citation>
    <scope>NUCLEOTIDE SEQUENCE [LARGE SCALE GENOMIC DNA]</scope>
    <source>
        <strain evidence="6 7">59.10-2M</strain>
    </source>
</reference>
<evidence type="ECO:0000313" key="6">
    <source>
        <dbReference type="EMBL" id="PKQ61288.1"/>
    </source>
</evidence>
<dbReference type="GO" id="GO:0009055">
    <property type="term" value="F:electron transfer activity"/>
    <property type="evidence" value="ECO:0007669"/>
    <property type="project" value="InterPro"/>
</dbReference>
<accession>A0A2N3HTA3</accession>
<dbReference type="PANTHER" id="PTHR21294:SF8">
    <property type="entry name" value="ELECTRON TRANSFER FLAVOPROTEIN SUBUNIT BETA"/>
    <property type="match status" value="1"/>
</dbReference>
<gene>
    <name evidence="6" type="ORF">BZG01_19620</name>
</gene>
<keyword evidence="7" id="KW-1185">Reference proteome</keyword>
<comment type="caution">
    <text evidence="6">The sequence shown here is derived from an EMBL/GenBank/DDBJ whole genome shotgun (WGS) entry which is preliminary data.</text>
</comment>
<dbReference type="InterPro" id="IPR033948">
    <property type="entry name" value="ETF_beta_N"/>
</dbReference>
<protein>
    <recommendedName>
        <fullName evidence="2">Electron transfer flavoprotein subunit beta</fullName>
    </recommendedName>
</protein>
<dbReference type="PIRSF" id="PIRSF000090">
    <property type="entry name" value="Beta-ETF"/>
    <property type="match status" value="1"/>
</dbReference>
<dbReference type="PANTHER" id="PTHR21294">
    <property type="entry name" value="ELECTRON TRANSFER FLAVOPROTEIN BETA-SUBUNIT"/>
    <property type="match status" value="1"/>
</dbReference>
<organism evidence="6 7">
    <name type="scientific">Labilibaculum manganireducens</name>
    <dbReference type="NCBI Taxonomy" id="1940525"/>
    <lineage>
        <taxon>Bacteria</taxon>
        <taxon>Pseudomonadati</taxon>
        <taxon>Bacteroidota</taxon>
        <taxon>Bacteroidia</taxon>
        <taxon>Marinilabiliales</taxon>
        <taxon>Marinifilaceae</taxon>
        <taxon>Labilibaculum</taxon>
    </lineage>
</organism>
<comment type="similarity">
    <text evidence="1">Belongs to the ETF beta-subunit/FixA family.</text>
</comment>
<dbReference type="RefSeq" id="WP_101311552.1">
    <property type="nucleotide sequence ID" value="NZ_MVDE01000047.1"/>
</dbReference>
<keyword evidence="4" id="KW-0249">Electron transport</keyword>